<dbReference type="SUPFAM" id="SSF51679">
    <property type="entry name" value="Bacterial luciferase-like"/>
    <property type="match status" value="1"/>
</dbReference>
<organism evidence="3 4">
    <name type="scientific">Nocardia pseudobrasiliensis</name>
    <dbReference type="NCBI Taxonomy" id="45979"/>
    <lineage>
        <taxon>Bacteria</taxon>
        <taxon>Bacillati</taxon>
        <taxon>Actinomycetota</taxon>
        <taxon>Actinomycetes</taxon>
        <taxon>Mycobacteriales</taxon>
        <taxon>Nocardiaceae</taxon>
        <taxon>Nocardia</taxon>
    </lineage>
</organism>
<sequence>MTKFEVPIGVSLWPRPEAVNDVADVVELTREAQGVGLRGVWFGQKFDLDSLVLAGVVGQAVGGIGVGTSVVPIGARHPVVVGSQAQTAQAASGGRFRLGVGFGAAAFDAAAFGVVEDRPVLRLREYLTVLREVIERGGVEFAGERVRANPPMSTAVRGGGNIPLLVAAMGPQALRVTGELADGVLPFLAGPRTLGTHILPRLERVRPERRPQVVAGVVAVVTDRVEEVRARAAEAMSFFENVPSYRAVLDREGAGRAVELALIGDEEYVARGLREYIEAGATELLVTQTDLGGPADRQRTWRLLGELSV</sequence>
<keyword evidence="1" id="KW-0560">Oxidoreductase</keyword>
<dbReference type="STRING" id="1210086.GCA_001613105_03457"/>
<evidence type="ECO:0000313" key="4">
    <source>
        <dbReference type="Proteomes" id="UP000254869"/>
    </source>
</evidence>
<dbReference type="RefSeq" id="WP_067998807.1">
    <property type="nucleotide sequence ID" value="NZ_QQBC01000009.1"/>
</dbReference>
<dbReference type="InterPro" id="IPR019910">
    <property type="entry name" value="Lucif-like_OxRdtase_MSMEG_4879"/>
</dbReference>
<dbReference type="InterPro" id="IPR050564">
    <property type="entry name" value="F420-G6PD/mer"/>
</dbReference>
<dbReference type="Pfam" id="PF00296">
    <property type="entry name" value="Bac_luciferase"/>
    <property type="match status" value="1"/>
</dbReference>
<dbReference type="InterPro" id="IPR011251">
    <property type="entry name" value="Luciferase-like_dom"/>
</dbReference>
<dbReference type="CDD" id="cd01097">
    <property type="entry name" value="Tetrahydromethanopterin_reductase"/>
    <property type="match status" value="1"/>
</dbReference>
<comment type="caution">
    <text evidence="3">The sequence shown here is derived from an EMBL/GenBank/DDBJ whole genome shotgun (WGS) entry which is preliminary data.</text>
</comment>
<evidence type="ECO:0000259" key="2">
    <source>
        <dbReference type="Pfam" id="PF00296"/>
    </source>
</evidence>
<dbReference type="PANTHER" id="PTHR43244">
    <property type="match status" value="1"/>
</dbReference>
<dbReference type="Gene3D" id="3.20.20.30">
    <property type="entry name" value="Luciferase-like domain"/>
    <property type="match status" value="1"/>
</dbReference>
<dbReference type="InterPro" id="IPR036661">
    <property type="entry name" value="Luciferase-like_sf"/>
</dbReference>
<proteinExistence type="predicted"/>
<evidence type="ECO:0000313" key="3">
    <source>
        <dbReference type="EMBL" id="RDI64083.1"/>
    </source>
</evidence>
<dbReference type="AlphaFoldDB" id="A0A370HZZ8"/>
<dbReference type="Proteomes" id="UP000254869">
    <property type="component" value="Unassembled WGS sequence"/>
</dbReference>
<keyword evidence="4" id="KW-1185">Reference proteome</keyword>
<dbReference type="NCBIfam" id="TIGR03564">
    <property type="entry name" value="F420_MSMEG_4879"/>
    <property type="match status" value="1"/>
</dbReference>
<dbReference type="GO" id="GO:0016705">
    <property type="term" value="F:oxidoreductase activity, acting on paired donors, with incorporation or reduction of molecular oxygen"/>
    <property type="evidence" value="ECO:0007669"/>
    <property type="project" value="InterPro"/>
</dbReference>
<protein>
    <submittedName>
        <fullName evidence="3">F420-dependent oxidoreductase-like protein</fullName>
    </submittedName>
</protein>
<dbReference type="EMBL" id="QQBC01000009">
    <property type="protein sequence ID" value="RDI64083.1"/>
    <property type="molecule type" value="Genomic_DNA"/>
</dbReference>
<evidence type="ECO:0000256" key="1">
    <source>
        <dbReference type="ARBA" id="ARBA00023002"/>
    </source>
</evidence>
<gene>
    <name evidence="3" type="ORF">DFR76_109424</name>
</gene>
<name>A0A370HZZ8_9NOCA</name>
<accession>A0A370HZZ8</accession>
<dbReference type="PANTHER" id="PTHR43244:SF1">
    <property type="entry name" value="5,10-METHYLENETETRAHYDROMETHANOPTERIN REDUCTASE"/>
    <property type="match status" value="1"/>
</dbReference>
<feature type="domain" description="Luciferase-like" evidence="2">
    <location>
        <begin position="14"/>
        <end position="282"/>
    </location>
</feature>
<reference evidence="3 4" key="1">
    <citation type="submission" date="2018-07" db="EMBL/GenBank/DDBJ databases">
        <title>Genomic Encyclopedia of Type Strains, Phase IV (KMG-IV): sequencing the most valuable type-strain genomes for metagenomic binning, comparative biology and taxonomic classification.</title>
        <authorList>
            <person name="Goeker M."/>
        </authorList>
    </citation>
    <scope>NUCLEOTIDE SEQUENCE [LARGE SCALE GENOMIC DNA]</scope>
    <source>
        <strain evidence="3 4">DSM 44290</strain>
    </source>
</reference>